<dbReference type="GO" id="GO:0004175">
    <property type="term" value="F:endopeptidase activity"/>
    <property type="evidence" value="ECO:0007669"/>
    <property type="project" value="UniProtKB-ARBA"/>
</dbReference>
<feature type="domain" description="CAAX prenyl protease 2/Lysostaphin resistance protein A-like" evidence="3">
    <location>
        <begin position="382"/>
        <end position="467"/>
    </location>
</feature>
<feature type="transmembrane region" description="Helical" evidence="2">
    <location>
        <begin position="379"/>
        <end position="396"/>
    </location>
</feature>
<dbReference type="InterPro" id="IPR003675">
    <property type="entry name" value="Rce1/LyrA-like_dom"/>
</dbReference>
<accession>A0A328UGS9</accession>
<dbReference type="Pfam" id="PF02517">
    <property type="entry name" value="Rce1-like"/>
    <property type="match status" value="1"/>
</dbReference>
<feature type="transmembrane region" description="Helical" evidence="2">
    <location>
        <begin position="533"/>
        <end position="556"/>
    </location>
</feature>
<feature type="transmembrane region" description="Helical" evidence="2">
    <location>
        <begin position="252"/>
        <end position="280"/>
    </location>
</feature>
<name>A0A328UGS9_9FIRM</name>
<feature type="compositionally biased region" description="Low complexity" evidence="1">
    <location>
        <begin position="26"/>
        <end position="36"/>
    </location>
</feature>
<dbReference type="Proteomes" id="UP000249377">
    <property type="component" value="Unassembled WGS sequence"/>
</dbReference>
<proteinExistence type="predicted"/>
<reference evidence="4 5" key="1">
    <citation type="submission" date="2018-06" db="EMBL/GenBank/DDBJ databases">
        <title>Noncontiguous genome sequence of Ruminococcaceae bacterium ASD2818.</title>
        <authorList>
            <person name="Chaplin A.V."/>
            <person name="Sokolova S.R."/>
            <person name="Kochetkova T.O."/>
            <person name="Goltsov A.Y."/>
            <person name="Trofimov D.Y."/>
            <person name="Efimov B.A."/>
        </authorList>
    </citation>
    <scope>NUCLEOTIDE SEQUENCE [LARGE SCALE GENOMIC DNA]</scope>
    <source>
        <strain evidence="4 5">ASD2818</strain>
    </source>
</reference>
<dbReference type="GO" id="GO:0080120">
    <property type="term" value="P:CAAX-box protein maturation"/>
    <property type="evidence" value="ECO:0007669"/>
    <property type="project" value="UniProtKB-ARBA"/>
</dbReference>
<dbReference type="InterPro" id="IPR052710">
    <property type="entry name" value="CAAX_protease"/>
</dbReference>
<feature type="transmembrane region" description="Helical" evidence="2">
    <location>
        <begin position="292"/>
        <end position="317"/>
    </location>
</feature>
<evidence type="ECO:0000256" key="1">
    <source>
        <dbReference type="SAM" id="MobiDB-lite"/>
    </source>
</evidence>
<comment type="caution">
    <text evidence="4">The sequence shown here is derived from an EMBL/GenBank/DDBJ whole genome shotgun (WGS) entry which is preliminary data.</text>
</comment>
<keyword evidence="2" id="KW-0472">Membrane</keyword>
<dbReference type="PANTHER" id="PTHR36435:SF1">
    <property type="entry name" value="CAAX AMINO TERMINAL PROTEASE FAMILY PROTEIN"/>
    <property type="match status" value="1"/>
</dbReference>
<dbReference type="EMBL" id="QLYR01000001">
    <property type="protein sequence ID" value="RAQ30271.1"/>
    <property type="molecule type" value="Genomic_DNA"/>
</dbReference>
<dbReference type="AlphaFoldDB" id="A0A328UGS9"/>
<feature type="compositionally biased region" description="Low complexity" evidence="1">
    <location>
        <begin position="70"/>
        <end position="83"/>
    </location>
</feature>
<dbReference type="PANTHER" id="PTHR36435">
    <property type="entry name" value="SLR1288 PROTEIN"/>
    <property type="match status" value="1"/>
</dbReference>
<keyword evidence="5" id="KW-1185">Reference proteome</keyword>
<evidence type="ECO:0000259" key="3">
    <source>
        <dbReference type="Pfam" id="PF02517"/>
    </source>
</evidence>
<gene>
    <name evidence="4" type="ORF">DPQ25_01825</name>
</gene>
<feature type="transmembrane region" description="Helical" evidence="2">
    <location>
        <begin position="487"/>
        <end position="508"/>
    </location>
</feature>
<evidence type="ECO:0000313" key="4">
    <source>
        <dbReference type="EMBL" id="RAQ30271.1"/>
    </source>
</evidence>
<protein>
    <recommendedName>
        <fullName evidence="3">CAAX prenyl protease 2/Lysostaphin resistance protein A-like domain-containing protein</fullName>
    </recommendedName>
</protein>
<organism evidence="4 5">
    <name type="scientific">Hydrogeniiclostridium mannosilyticum</name>
    <dbReference type="NCBI Taxonomy" id="2764322"/>
    <lineage>
        <taxon>Bacteria</taxon>
        <taxon>Bacillati</taxon>
        <taxon>Bacillota</taxon>
        <taxon>Clostridia</taxon>
        <taxon>Eubacteriales</taxon>
        <taxon>Acutalibacteraceae</taxon>
        <taxon>Hydrogeniiclostridium</taxon>
    </lineage>
</organism>
<sequence length="559" mass="60804">MLLVESDEREEIFMDEPLIPQERAEQAPAAQQTAEPGKNLPPRPGGNPAPMSNIPGQPQQAPVNAWGGRPNPQGQYAPQQGGPSSFYSPEAQAGGQWGNPQGSPPGQQTQWSQSRGAYPTSPPIQEQGPLQQGWGPVPPQGPVSPQGSVPPQIHRQEQIYVNQGAGRGWPPPPQPLNQPVQGRNAMPQAPQYQTPQTTPYFRGPANQGWQPVRQPTVQAPYAAPDWSVCRTLLDTQERKHRRKLFRSSCNQIGWTILSCLLLLTAIISMLTTVVLVFHLYPAGMGAGAWMETASFFFIESIAYILAFLIPTLLLLLLKRVPMSSVFPSKRVSFPVAAATVAIGFGICILANFPAAWITAIFQRFGLSQEMPGYEVNQDILAQVLFFIGVAVIPPLVEEFLFRGAVLHLLRRGGDGFAIVLSAALFALLHGNFIQAVFAFICGLVLAYTVVRTGNIWLAIIIHFLNNSWSVVNQILYSSGLETAADLVYSVCLFVIPVLGVVGIIFLAVKGKLLLPASGQKTGVMPVSDRLNAFLFNPGMIVFLAYSIFSCVSMLVYTTD</sequence>
<feature type="transmembrane region" description="Helical" evidence="2">
    <location>
        <begin position="338"/>
        <end position="359"/>
    </location>
</feature>
<feature type="transmembrane region" description="Helical" evidence="2">
    <location>
        <begin position="416"/>
        <end position="449"/>
    </location>
</feature>
<feature type="compositionally biased region" description="Polar residues" evidence="1">
    <location>
        <begin position="98"/>
        <end position="115"/>
    </location>
</feature>
<feature type="compositionally biased region" description="Low complexity" evidence="1">
    <location>
        <begin position="177"/>
        <end position="199"/>
    </location>
</feature>
<feature type="region of interest" description="Disordered" evidence="1">
    <location>
        <begin position="163"/>
        <end position="199"/>
    </location>
</feature>
<evidence type="ECO:0000256" key="2">
    <source>
        <dbReference type="SAM" id="Phobius"/>
    </source>
</evidence>
<feature type="region of interest" description="Disordered" evidence="1">
    <location>
        <begin position="1"/>
        <end position="150"/>
    </location>
</feature>
<evidence type="ECO:0000313" key="5">
    <source>
        <dbReference type="Proteomes" id="UP000249377"/>
    </source>
</evidence>
<feature type="compositionally biased region" description="Acidic residues" evidence="1">
    <location>
        <begin position="1"/>
        <end position="14"/>
    </location>
</feature>
<keyword evidence="2" id="KW-1133">Transmembrane helix</keyword>
<keyword evidence="2" id="KW-0812">Transmembrane</keyword>